<reference evidence="2 3" key="1">
    <citation type="journal article" date="2016" name="Front. Microbiol.">
        <title>Fuerstia marisgermanicae gen. nov., sp. nov., an Unusual Member of the Phylum Planctomycetes from the German Wadden Sea.</title>
        <authorList>
            <person name="Kohn T."/>
            <person name="Heuer A."/>
            <person name="Jogler M."/>
            <person name="Vollmers J."/>
            <person name="Boedeker C."/>
            <person name="Bunk B."/>
            <person name="Rast P."/>
            <person name="Borchert D."/>
            <person name="Glockner I."/>
            <person name="Freese H.M."/>
            <person name="Klenk H.P."/>
            <person name="Overmann J."/>
            <person name="Kaster A.K."/>
            <person name="Rohde M."/>
            <person name="Wiegand S."/>
            <person name="Jogler C."/>
        </authorList>
    </citation>
    <scope>NUCLEOTIDE SEQUENCE [LARGE SCALE GENOMIC DNA]</scope>
    <source>
        <strain evidence="2 3">NH11</strain>
    </source>
</reference>
<dbReference type="KEGG" id="fmr:Fuma_06608"/>
<sequence length="490" mass="54221">MSVPTAAPTEASEFALLAAICQSQTGIGEHADLESRWFTNPDYQLTLEALREIDEAGEDFSAELVLAFLAHTNQHADKYVVRSLFADQVSGTSLDYHKKILRKNWTASRLMVVRADIERAAKNGTFDRITELTQEAAALEAGTAVQSIGRGFGGVAAAELWPMADEPVQWLVRDIFSADQPTIFGAKQKSLKTTLLTDLAVSLASGFPWLNRFEIPQAFRVLMITGEASQKAAIRKLKKAAEFRNLRPEDIGDSIRIETAHFPTLPSLEDCGAVQEAVNSNRIDVVILDPLYMGLAGLNTANLTEVGPAMRRFMQHCQPAKTIIAHHVKKSASYDDAPNLEDLSQAGIAEFAGNYWLMGRMSEYTGDGKHELAIRYGGRDEQFGLLKLDFNERAWTADFTSLQDHRAFQEQARENDKVADMKQRMLKALKRCPDGLSESKLAEASGTKAVRNVFQTAVEELETANTIVVVPDFKSGRRTCIGYRISDESE</sequence>
<dbReference type="AlphaFoldDB" id="A0A1P8WS87"/>
<organism evidence="2 3">
    <name type="scientific">Fuerstiella marisgermanici</name>
    <dbReference type="NCBI Taxonomy" id="1891926"/>
    <lineage>
        <taxon>Bacteria</taxon>
        <taxon>Pseudomonadati</taxon>
        <taxon>Planctomycetota</taxon>
        <taxon>Planctomycetia</taxon>
        <taxon>Planctomycetales</taxon>
        <taxon>Planctomycetaceae</taxon>
        <taxon>Fuerstiella</taxon>
    </lineage>
</organism>
<accession>A0A1P8WS87</accession>
<dbReference type="Gene3D" id="3.40.50.300">
    <property type="entry name" value="P-loop containing nucleotide triphosphate hydrolases"/>
    <property type="match status" value="1"/>
</dbReference>
<dbReference type="RefSeq" id="WP_077027891.1">
    <property type="nucleotide sequence ID" value="NZ_CP017641.1"/>
</dbReference>
<protein>
    <recommendedName>
        <fullName evidence="4">AAA domain-containing protein</fullName>
    </recommendedName>
</protein>
<dbReference type="Proteomes" id="UP000187735">
    <property type="component" value="Chromosome"/>
</dbReference>
<dbReference type="GO" id="GO:1990077">
    <property type="term" value="C:primosome complex"/>
    <property type="evidence" value="ECO:0007669"/>
    <property type="project" value="UniProtKB-KW"/>
</dbReference>
<dbReference type="InterPro" id="IPR027417">
    <property type="entry name" value="P-loop_NTPase"/>
</dbReference>
<name>A0A1P8WS87_9PLAN</name>
<evidence type="ECO:0008006" key="4">
    <source>
        <dbReference type="Google" id="ProtNLM"/>
    </source>
</evidence>
<evidence type="ECO:0000256" key="1">
    <source>
        <dbReference type="ARBA" id="ARBA00022515"/>
    </source>
</evidence>
<dbReference type="Gene3D" id="1.10.860.10">
    <property type="entry name" value="DNAb Helicase, Chain A"/>
    <property type="match status" value="1"/>
</dbReference>
<proteinExistence type="predicted"/>
<keyword evidence="3" id="KW-1185">Reference proteome</keyword>
<keyword evidence="1" id="KW-0639">Primosome</keyword>
<gene>
    <name evidence="2" type="ORF">Fuma_06608</name>
</gene>
<dbReference type="EMBL" id="CP017641">
    <property type="protein sequence ID" value="APZ96932.1"/>
    <property type="molecule type" value="Genomic_DNA"/>
</dbReference>
<dbReference type="OrthoDB" id="287530at2"/>
<dbReference type="InterPro" id="IPR016136">
    <property type="entry name" value="DNA_helicase_N/primase_C"/>
</dbReference>
<evidence type="ECO:0000313" key="2">
    <source>
        <dbReference type="EMBL" id="APZ96932.1"/>
    </source>
</evidence>
<dbReference type="Pfam" id="PF13481">
    <property type="entry name" value="AAA_25"/>
    <property type="match status" value="1"/>
</dbReference>
<dbReference type="STRING" id="1891926.Fuma_06608"/>
<evidence type="ECO:0000313" key="3">
    <source>
        <dbReference type="Proteomes" id="UP000187735"/>
    </source>
</evidence>
<dbReference type="GO" id="GO:0006269">
    <property type="term" value="P:DNA replication, synthesis of primer"/>
    <property type="evidence" value="ECO:0007669"/>
    <property type="project" value="UniProtKB-KW"/>
</dbReference>